<keyword evidence="1" id="KW-0472">Membrane</keyword>
<keyword evidence="1" id="KW-1133">Transmembrane helix</keyword>
<dbReference type="Proteomes" id="UP000502498">
    <property type="component" value="Chromosome"/>
</dbReference>
<name>A0A7D4UBW1_9MICO</name>
<dbReference type="InterPro" id="IPR003594">
    <property type="entry name" value="HATPase_dom"/>
</dbReference>
<dbReference type="RefSeq" id="WP_172990479.1">
    <property type="nucleotide sequence ID" value="NZ_CP054038.1"/>
</dbReference>
<dbReference type="AlphaFoldDB" id="A0A7D4UBW1"/>
<accession>A0A7D4UBW1</accession>
<feature type="transmembrane region" description="Helical" evidence="1">
    <location>
        <begin position="175"/>
        <end position="198"/>
    </location>
</feature>
<protein>
    <submittedName>
        <fullName evidence="3">ATP-binding protein</fullName>
    </submittedName>
</protein>
<dbReference type="SUPFAM" id="SSF55874">
    <property type="entry name" value="ATPase domain of HSP90 chaperone/DNA topoisomerase II/histidine kinase"/>
    <property type="match status" value="1"/>
</dbReference>
<evidence type="ECO:0000313" key="3">
    <source>
        <dbReference type="EMBL" id="QKJ20043.1"/>
    </source>
</evidence>
<keyword evidence="3" id="KW-0067">ATP-binding</keyword>
<keyword evidence="1" id="KW-0812">Transmembrane</keyword>
<dbReference type="Gene3D" id="3.30.565.10">
    <property type="entry name" value="Histidine kinase-like ATPase, C-terminal domain"/>
    <property type="match status" value="1"/>
</dbReference>
<dbReference type="Pfam" id="PF02518">
    <property type="entry name" value="HATPase_c"/>
    <property type="match status" value="1"/>
</dbReference>
<dbReference type="GO" id="GO:0005524">
    <property type="term" value="F:ATP binding"/>
    <property type="evidence" value="ECO:0007669"/>
    <property type="project" value="UniProtKB-KW"/>
</dbReference>
<feature type="transmembrane region" description="Helical" evidence="1">
    <location>
        <begin position="71"/>
        <end position="88"/>
    </location>
</feature>
<proteinExistence type="predicted"/>
<evidence type="ECO:0000259" key="2">
    <source>
        <dbReference type="Pfam" id="PF02518"/>
    </source>
</evidence>
<dbReference type="InterPro" id="IPR036890">
    <property type="entry name" value="HATPase_C_sf"/>
</dbReference>
<gene>
    <name evidence="3" type="ORF">HQM25_12220</name>
</gene>
<feature type="transmembrane region" description="Helical" evidence="1">
    <location>
        <begin position="95"/>
        <end position="114"/>
    </location>
</feature>
<evidence type="ECO:0000256" key="1">
    <source>
        <dbReference type="SAM" id="Phobius"/>
    </source>
</evidence>
<feature type="transmembrane region" description="Helical" evidence="1">
    <location>
        <begin position="39"/>
        <end position="59"/>
    </location>
</feature>
<sequence length="416" mass="43028">MAGEVSTSTIDLAWGRISRTNDGRSAGTGSFTRTRVERIISVVAGLGSLALGTQAVVVAIGAEPDLWRDPLLLAVLGTLTLMVVACLVGRGVRAAAGAFAIVYLIALVLWPFEIGGSAPVSTQPPWIWYLVNIAGLAAVLAFPLPLQIAWAILAPVLFGLVRVIELGTFEPEVGIALALDVSFTLILGGVLITLGWLFRSVAAGVDDARARAVDSYARAAAVDAAEQERIAVSALMHDSVLAALIAAERAETPRERTLCVAMAKDALHRLAATEQDADEEGGTPTDAAAIAAEIERAAREMGVVLRVTRHSDPGAAEIPVHVGRALTLAATQALANAVQHAGAIGLAVEVDGLRGGVRIAVRDGGEGFDLDAVPADRLGIRASIVARVEAVGGTARVTSGPGGTDVRLSWHRVGES</sequence>
<dbReference type="EMBL" id="CP054038">
    <property type="protein sequence ID" value="QKJ20043.1"/>
    <property type="molecule type" value="Genomic_DNA"/>
</dbReference>
<reference evidence="3 4" key="1">
    <citation type="submission" date="2020-05" db="EMBL/GenBank/DDBJ databases">
        <title>Strain PA2F3 complete genome.</title>
        <authorList>
            <person name="Kim Y.-S."/>
            <person name="Kim S.-J."/>
            <person name="Jung H.-k."/>
            <person name="Kim S.-E."/>
            <person name="Kim K.-H."/>
        </authorList>
    </citation>
    <scope>NUCLEOTIDE SEQUENCE [LARGE SCALE GENOMIC DNA]</scope>
    <source>
        <strain evidence="3 4">PA2F3</strain>
    </source>
</reference>
<feature type="transmembrane region" description="Helical" evidence="1">
    <location>
        <begin position="126"/>
        <end position="142"/>
    </location>
</feature>
<keyword evidence="3" id="KW-0547">Nucleotide-binding</keyword>
<feature type="domain" description="Histidine kinase/HSP90-like ATPase" evidence="2">
    <location>
        <begin position="324"/>
        <end position="410"/>
    </location>
</feature>
<evidence type="ECO:0000313" key="4">
    <source>
        <dbReference type="Proteomes" id="UP000502498"/>
    </source>
</evidence>
<organism evidence="3 4">
    <name type="scientific">Microbacterium hominis</name>
    <dbReference type="NCBI Taxonomy" id="162426"/>
    <lineage>
        <taxon>Bacteria</taxon>
        <taxon>Bacillati</taxon>
        <taxon>Actinomycetota</taxon>
        <taxon>Actinomycetes</taxon>
        <taxon>Micrococcales</taxon>
        <taxon>Microbacteriaceae</taxon>
        <taxon>Microbacterium</taxon>
    </lineage>
</organism>